<evidence type="ECO:0000313" key="6">
    <source>
        <dbReference type="Proteomes" id="UP000263486"/>
    </source>
</evidence>
<dbReference type="PANTHER" id="PTHR11361:SF14">
    <property type="entry name" value="DNA MISMATCH REPAIR PROTEIN MUTS, TYPE 2"/>
    <property type="match status" value="1"/>
</dbReference>
<dbReference type="RefSeq" id="WP_114641170.1">
    <property type="nucleotide sequence ID" value="NZ_JAACIO010000002.1"/>
</dbReference>
<feature type="domain" description="DNA mismatch repair proteins mutS family" evidence="4">
    <location>
        <begin position="275"/>
        <end position="477"/>
    </location>
</feature>
<protein>
    <recommendedName>
        <fullName evidence="4">DNA mismatch repair proteins mutS family domain-containing protein</fullName>
    </recommendedName>
</protein>
<dbReference type="SUPFAM" id="SSF52540">
    <property type="entry name" value="P-loop containing nucleoside triphosphate hydrolases"/>
    <property type="match status" value="1"/>
</dbReference>
<dbReference type="PANTHER" id="PTHR11361">
    <property type="entry name" value="DNA MISMATCH REPAIR PROTEIN MUTS FAMILY MEMBER"/>
    <property type="match status" value="1"/>
</dbReference>
<dbReference type="EMBL" id="QUAJ01000002">
    <property type="protein sequence ID" value="REI42939.1"/>
    <property type="molecule type" value="Genomic_DNA"/>
</dbReference>
<comment type="caution">
    <text evidence="5">The sequence shown here is derived from an EMBL/GenBank/DDBJ whole genome shotgun (WGS) entry which is preliminary data.</text>
</comment>
<dbReference type="InterPro" id="IPR027417">
    <property type="entry name" value="P-loop_NTPase"/>
</dbReference>
<keyword evidence="2" id="KW-0067">ATP-binding</keyword>
<keyword evidence="1" id="KW-0547">Nucleotide-binding</keyword>
<name>A0ABX9KKC6_9FUSO</name>
<organism evidence="5 6">
    <name type="scientific">Psychrilyobacter piezotolerans</name>
    <dbReference type="NCBI Taxonomy" id="2293438"/>
    <lineage>
        <taxon>Bacteria</taxon>
        <taxon>Fusobacteriati</taxon>
        <taxon>Fusobacteriota</taxon>
        <taxon>Fusobacteriia</taxon>
        <taxon>Fusobacteriales</taxon>
        <taxon>Fusobacteriaceae</taxon>
        <taxon>Psychrilyobacter</taxon>
    </lineage>
</organism>
<reference evidence="5 6" key="1">
    <citation type="submission" date="2018-08" db="EMBL/GenBank/DDBJ databases">
        <title>Draft genome sequence of Psychrilyobacter sp. strain SD5 isolated from Black Sea water.</title>
        <authorList>
            <person name="Yadav S."/>
            <person name="Villanueva L."/>
            <person name="Damste J.S.S."/>
        </authorList>
    </citation>
    <scope>NUCLEOTIDE SEQUENCE [LARGE SCALE GENOMIC DNA]</scope>
    <source>
        <strain evidence="5 6">SD5</strain>
    </source>
</reference>
<evidence type="ECO:0000313" key="5">
    <source>
        <dbReference type="EMBL" id="REI42939.1"/>
    </source>
</evidence>
<dbReference type="InterPro" id="IPR000432">
    <property type="entry name" value="DNA_mismatch_repair_MutS_C"/>
</dbReference>
<dbReference type="Pfam" id="PF00488">
    <property type="entry name" value="MutS_V"/>
    <property type="match status" value="1"/>
</dbReference>
<evidence type="ECO:0000259" key="4">
    <source>
        <dbReference type="SMART" id="SM00534"/>
    </source>
</evidence>
<proteinExistence type="predicted"/>
<accession>A0ABX9KKC6</accession>
<sequence length="480" mass="55443">MRYLDLKNREKIGLEYLTNNLTTISPYGNLKKRDIIPIEEPETLEVIFDHLEFFIKRCQQNKKEIQKIDLLLMKLKDISNIVLNLQKGKILDEVELFELKINAMIFMEIRSISNDIFLKDFHLIDLSPIIDILDPGSKKIPTFHIYNEYSEKLKEIRYKKAEIEKLIFSAKDNQLQIKLKEERREIVVLESCEESKVKMEISRRLTFYTNDILIDIDKIKNIDFTLAKAKLAIKYGANRPKIGEHIEFIGMFNPEILETLKMKNQEFQKLDILLKNGNTILTGANMGGKSVILKTLTLNLILAQMGFYVFSDYATIPILKFIQFLSDDIQDVSKGLSSFGAEIMKLREITGCLRTYDKGFIALDEFARGTNPSEGKKFVKGLSNYMKNFDSFSIMATHYDGVVDDSTPHYQVVGLKNINFDSLKRKIDLNNQNSISLIQKHMDYSIEKIYSNLEVPKDALNVAALIGIDEDLKDIIKNLY</sequence>
<dbReference type="Proteomes" id="UP000263486">
    <property type="component" value="Unassembled WGS sequence"/>
</dbReference>
<evidence type="ECO:0000256" key="3">
    <source>
        <dbReference type="ARBA" id="ARBA00023125"/>
    </source>
</evidence>
<evidence type="ECO:0000256" key="1">
    <source>
        <dbReference type="ARBA" id="ARBA00022741"/>
    </source>
</evidence>
<dbReference type="InterPro" id="IPR045076">
    <property type="entry name" value="MutS"/>
</dbReference>
<dbReference type="Gene3D" id="3.40.50.300">
    <property type="entry name" value="P-loop containing nucleotide triphosphate hydrolases"/>
    <property type="match status" value="1"/>
</dbReference>
<gene>
    <name evidence="5" type="ORF">DYH56_01975</name>
</gene>
<keyword evidence="6" id="KW-1185">Reference proteome</keyword>
<dbReference type="SMART" id="SM00534">
    <property type="entry name" value="MUTSac"/>
    <property type="match status" value="1"/>
</dbReference>
<keyword evidence="3" id="KW-0238">DNA-binding</keyword>
<evidence type="ECO:0000256" key="2">
    <source>
        <dbReference type="ARBA" id="ARBA00022840"/>
    </source>
</evidence>